<keyword evidence="6" id="KW-1185">Reference proteome</keyword>
<dbReference type="InterPro" id="IPR054015">
    <property type="entry name" value="ExsA-like_N"/>
</dbReference>
<dbReference type="GO" id="GO:0043565">
    <property type="term" value="F:sequence-specific DNA binding"/>
    <property type="evidence" value="ECO:0007669"/>
    <property type="project" value="InterPro"/>
</dbReference>
<evidence type="ECO:0000256" key="3">
    <source>
        <dbReference type="ARBA" id="ARBA00023163"/>
    </source>
</evidence>
<evidence type="ECO:0000313" key="6">
    <source>
        <dbReference type="Proteomes" id="UP000249547"/>
    </source>
</evidence>
<dbReference type="PANTHER" id="PTHR43280">
    <property type="entry name" value="ARAC-FAMILY TRANSCRIPTIONAL REGULATOR"/>
    <property type="match status" value="1"/>
</dbReference>
<keyword evidence="1" id="KW-0805">Transcription regulation</keyword>
<dbReference type="Proteomes" id="UP000249547">
    <property type="component" value="Unassembled WGS sequence"/>
</dbReference>
<dbReference type="RefSeq" id="WP_111599516.1">
    <property type="nucleotide sequence ID" value="NZ_QLLL01000008.1"/>
</dbReference>
<dbReference type="SMART" id="SM00342">
    <property type="entry name" value="HTH_ARAC"/>
    <property type="match status" value="1"/>
</dbReference>
<dbReference type="EMBL" id="QLLL01000008">
    <property type="protein sequence ID" value="RAJ00399.1"/>
    <property type="molecule type" value="Genomic_DNA"/>
</dbReference>
<dbReference type="AlphaFoldDB" id="A0A327Q7C6"/>
<dbReference type="GO" id="GO:0003700">
    <property type="term" value="F:DNA-binding transcription factor activity"/>
    <property type="evidence" value="ECO:0007669"/>
    <property type="project" value="InterPro"/>
</dbReference>
<organism evidence="5 6">
    <name type="scientific">Chitinophaga skermanii</name>
    <dbReference type="NCBI Taxonomy" id="331697"/>
    <lineage>
        <taxon>Bacteria</taxon>
        <taxon>Pseudomonadati</taxon>
        <taxon>Bacteroidota</taxon>
        <taxon>Chitinophagia</taxon>
        <taxon>Chitinophagales</taxon>
        <taxon>Chitinophagaceae</taxon>
        <taxon>Chitinophaga</taxon>
    </lineage>
</organism>
<dbReference type="SUPFAM" id="SSF46689">
    <property type="entry name" value="Homeodomain-like"/>
    <property type="match status" value="1"/>
</dbReference>
<evidence type="ECO:0000259" key="4">
    <source>
        <dbReference type="PROSITE" id="PS01124"/>
    </source>
</evidence>
<feature type="domain" description="HTH araC/xylS-type" evidence="4">
    <location>
        <begin position="192"/>
        <end position="290"/>
    </location>
</feature>
<protein>
    <submittedName>
        <fullName evidence="5">AraC-like DNA-binding protein</fullName>
    </submittedName>
</protein>
<dbReference type="PRINTS" id="PR00032">
    <property type="entry name" value="HTHARAC"/>
</dbReference>
<keyword evidence="3" id="KW-0804">Transcription</keyword>
<evidence type="ECO:0000313" key="5">
    <source>
        <dbReference type="EMBL" id="RAJ00399.1"/>
    </source>
</evidence>
<sequence length="292" mass="34188">MNVLKTTGTGKTYPNYHKILSSEDVATTEICRLVHKEPYLKNGYLKEHFLLFVVDGTHEIKLGNQWHTVNKGEMILMKKASYVEFKKMGDPNNDYIYESVSFNLKKEILLDFIKQVNIVPVPHTPTLPEVIVHPYGDRLQTFLTSLKPYFIDNFEVDKGLFRMKILELLYDLSQLNHQFLLQLVEINQTVKSDIIHVVEENYYKPCDMADLAFMSGRSLSTFRREFYTLFKTTQAKWIQEKRLNKAKELFTASRLSIAEVCYEVGYENISHFSRLYKNHFGFNPSETKSQKN</sequence>
<dbReference type="PROSITE" id="PS01124">
    <property type="entry name" value="HTH_ARAC_FAMILY_2"/>
    <property type="match status" value="1"/>
</dbReference>
<gene>
    <name evidence="5" type="ORF">LX64_04104</name>
</gene>
<dbReference type="InterPro" id="IPR009057">
    <property type="entry name" value="Homeodomain-like_sf"/>
</dbReference>
<evidence type="ECO:0000256" key="2">
    <source>
        <dbReference type="ARBA" id="ARBA00023125"/>
    </source>
</evidence>
<dbReference type="OrthoDB" id="4480133at2"/>
<dbReference type="InterPro" id="IPR018060">
    <property type="entry name" value="HTH_AraC"/>
</dbReference>
<keyword evidence="2 5" id="KW-0238">DNA-binding</keyword>
<dbReference type="InterPro" id="IPR020449">
    <property type="entry name" value="Tscrpt_reg_AraC-type_HTH"/>
</dbReference>
<accession>A0A327Q7C6</accession>
<dbReference type="PANTHER" id="PTHR43280:SF2">
    <property type="entry name" value="HTH-TYPE TRANSCRIPTIONAL REGULATOR EXSA"/>
    <property type="match status" value="1"/>
</dbReference>
<name>A0A327Q7C6_9BACT</name>
<evidence type="ECO:0000256" key="1">
    <source>
        <dbReference type="ARBA" id="ARBA00023015"/>
    </source>
</evidence>
<dbReference type="Pfam" id="PF12833">
    <property type="entry name" value="HTH_18"/>
    <property type="match status" value="1"/>
</dbReference>
<dbReference type="Pfam" id="PF22200">
    <property type="entry name" value="ExsA_N"/>
    <property type="match status" value="1"/>
</dbReference>
<dbReference type="Gene3D" id="1.10.10.60">
    <property type="entry name" value="Homeodomain-like"/>
    <property type="match status" value="1"/>
</dbReference>
<reference evidence="5 6" key="1">
    <citation type="submission" date="2018-06" db="EMBL/GenBank/DDBJ databases">
        <title>Genomic Encyclopedia of Archaeal and Bacterial Type Strains, Phase II (KMG-II): from individual species to whole genera.</title>
        <authorList>
            <person name="Goeker M."/>
        </authorList>
    </citation>
    <scope>NUCLEOTIDE SEQUENCE [LARGE SCALE GENOMIC DNA]</scope>
    <source>
        <strain evidence="5 6">DSM 23857</strain>
    </source>
</reference>
<comment type="caution">
    <text evidence="5">The sequence shown here is derived from an EMBL/GenBank/DDBJ whole genome shotgun (WGS) entry which is preliminary data.</text>
</comment>
<proteinExistence type="predicted"/>